<evidence type="ECO:0008006" key="4">
    <source>
        <dbReference type="Google" id="ProtNLM"/>
    </source>
</evidence>
<dbReference type="EMBL" id="BMAT01010986">
    <property type="protein sequence ID" value="GFR64527.1"/>
    <property type="molecule type" value="Genomic_DNA"/>
</dbReference>
<proteinExistence type="predicted"/>
<evidence type="ECO:0000256" key="1">
    <source>
        <dbReference type="SAM" id="MobiDB-lite"/>
    </source>
</evidence>
<reference evidence="2 3" key="1">
    <citation type="journal article" date="2021" name="Elife">
        <title>Chloroplast acquisition without the gene transfer in kleptoplastic sea slugs, Plakobranchus ocellatus.</title>
        <authorList>
            <person name="Maeda T."/>
            <person name="Takahashi S."/>
            <person name="Yoshida T."/>
            <person name="Shimamura S."/>
            <person name="Takaki Y."/>
            <person name="Nagai Y."/>
            <person name="Toyoda A."/>
            <person name="Suzuki Y."/>
            <person name="Arimoto A."/>
            <person name="Ishii H."/>
            <person name="Satoh N."/>
            <person name="Nishiyama T."/>
            <person name="Hasebe M."/>
            <person name="Maruyama T."/>
            <person name="Minagawa J."/>
            <person name="Obokata J."/>
            <person name="Shigenobu S."/>
        </authorList>
    </citation>
    <scope>NUCLEOTIDE SEQUENCE [LARGE SCALE GENOMIC DNA]</scope>
</reference>
<dbReference type="AlphaFoldDB" id="A0AAV4EU20"/>
<sequence length="167" mass="18400">MYEDEPVEVVRLVISNIPLSVANVEIEKEVKLAGYKTLSSINEDLARDQAEKLTSYRNGNRSVFVVKPTGPLPKSVKVINNFIAFLFYAERYLVEAKAPNRNIQTESDPPLTLTDHPATSDFSHGGESHIPAVTVDTAYLASAVVSKQPEVRSQSETQVEADAKKVL</sequence>
<accession>A0AAV4EU20</accession>
<organism evidence="2 3">
    <name type="scientific">Elysia marginata</name>
    <dbReference type="NCBI Taxonomy" id="1093978"/>
    <lineage>
        <taxon>Eukaryota</taxon>
        <taxon>Metazoa</taxon>
        <taxon>Spiralia</taxon>
        <taxon>Lophotrochozoa</taxon>
        <taxon>Mollusca</taxon>
        <taxon>Gastropoda</taxon>
        <taxon>Heterobranchia</taxon>
        <taxon>Euthyneura</taxon>
        <taxon>Panpulmonata</taxon>
        <taxon>Sacoglossa</taxon>
        <taxon>Placobranchoidea</taxon>
        <taxon>Plakobranchidae</taxon>
        <taxon>Elysia</taxon>
    </lineage>
</organism>
<dbReference type="Proteomes" id="UP000762676">
    <property type="component" value="Unassembled WGS sequence"/>
</dbReference>
<keyword evidence="3" id="KW-1185">Reference proteome</keyword>
<comment type="caution">
    <text evidence="2">The sequence shown here is derived from an EMBL/GenBank/DDBJ whole genome shotgun (WGS) entry which is preliminary data.</text>
</comment>
<protein>
    <recommendedName>
        <fullName evidence="4">RRM domain-containing protein</fullName>
    </recommendedName>
</protein>
<evidence type="ECO:0000313" key="2">
    <source>
        <dbReference type="EMBL" id="GFR64527.1"/>
    </source>
</evidence>
<evidence type="ECO:0000313" key="3">
    <source>
        <dbReference type="Proteomes" id="UP000762676"/>
    </source>
</evidence>
<name>A0AAV4EU20_9GAST</name>
<feature type="region of interest" description="Disordered" evidence="1">
    <location>
        <begin position="101"/>
        <end position="125"/>
    </location>
</feature>
<gene>
    <name evidence="2" type="ORF">ElyMa_005510000</name>
</gene>